<gene>
    <name evidence="1" type="ORF">APZ42_011813</name>
</gene>
<dbReference type="PANTHER" id="PTHR23108">
    <property type="entry name" value="METHYLTRANSFERASE-RELATED"/>
    <property type="match status" value="1"/>
</dbReference>
<proteinExistence type="predicted"/>
<sequence length="300" mass="33470">MEDLDLSDYKVTSEVHVFSEGESVGDDEHIVISTFKFSLPKNHSLSLHQNVNEEVAADGDGDLVVQRKNYTPDYSLSIKHHVNTSLDLVGLQVWRGAFLLADFLLHHATKEDTDFKICKDDIVVELGAGTGLTSIVAGMVAGHVVSTDISKGNILSLIDTNIKQNSKWITGQVEAMELDFCNSNYSEKLVGLLQNSKLLLAADVVYHDDLTGAFLSTLKKLMGMGRPKTALIALEKRFVFTLSDLDVVAPCYNYFHENLLQEFNSYDIVQLDTSQITQYFCYERVKELVLFKIQEKGPSP</sequence>
<accession>A0A162T0V8</accession>
<dbReference type="EMBL" id="LRGB01000024">
    <property type="protein sequence ID" value="KZS21798.1"/>
    <property type="molecule type" value="Genomic_DNA"/>
</dbReference>
<organism evidence="1 2">
    <name type="scientific">Daphnia magna</name>
    <dbReference type="NCBI Taxonomy" id="35525"/>
    <lineage>
        <taxon>Eukaryota</taxon>
        <taxon>Metazoa</taxon>
        <taxon>Ecdysozoa</taxon>
        <taxon>Arthropoda</taxon>
        <taxon>Crustacea</taxon>
        <taxon>Branchiopoda</taxon>
        <taxon>Diplostraca</taxon>
        <taxon>Cladocera</taxon>
        <taxon>Anomopoda</taxon>
        <taxon>Daphniidae</taxon>
        <taxon>Daphnia</taxon>
    </lineage>
</organism>
<keyword evidence="2" id="KW-1185">Reference proteome</keyword>
<keyword evidence="1" id="KW-0489">Methyltransferase</keyword>
<dbReference type="Gene3D" id="3.40.50.150">
    <property type="entry name" value="Vaccinia Virus protein VP39"/>
    <property type="match status" value="1"/>
</dbReference>
<dbReference type="GO" id="GO:0032259">
    <property type="term" value="P:methylation"/>
    <property type="evidence" value="ECO:0007669"/>
    <property type="project" value="UniProtKB-KW"/>
</dbReference>
<dbReference type="AlphaFoldDB" id="A0A162T0V8"/>
<dbReference type="Pfam" id="PF10294">
    <property type="entry name" value="Methyltransf_16"/>
    <property type="match status" value="1"/>
</dbReference>
<comment type="caution">
    <text evidence="1">The sequence shown here is derived from an EMBL/GenBank/DDBJ whole genome shotgun (WGS) entry which is preliminary data.</text>
</comment>
<protein>
    <submittedName>
        <fullName evidence="1">Methyltransferase protein 22</fullName>
    </submittedName>
</protein>
<dbReference type="GO" id="GO:0008276">
    <property type="term" value="F:protein methyltransferase activity"/>
    <property type="evidence" value="ECO:0007669"/>
    <property type="project" value="InterPro"/>
</dbReference>
<dbReference type="GO" id="GO:0005634">
    <property type="term" value="C:nucleus"/>
    <property type="evidence" value="ECO:0007669"/>
    <property type="project" value="TreeGrafter"/>
</dbReference>
<dbReference type="Proteomes" id="UP000076858">
    <property type="component" value="Unassembled WGS sequence"/>
</dbReference>
<dbReference type="InterPro" id="IPR029063">
    <property type="entry name" value="SAM-dependent_MTases_sf"/>
</dbReference>
<evidence type="ECO:0000313" key="2">
    <source>
        <dbReference type="Proteomes" id="UP000076858"/>
    </source>
</evidence>
<dbReference type="OrthoDB" id="46564at2759"/>
<keyword evidence="1" id="KW-0808">Transferase</keyword>
<reference evidence="1 2" key="1">
    <citation type="submission" date="2016-03" db="EMBL/GenBank/DDBJ databases">
        <title>EvidentialGene: Evidence-directed Construction of Genes on Genomes.</title>
        <authorList>
            <person name="Gilbert D.G."/>
            <person name="Choi J.-H."/>
            <person name="Mockaitis K."/>
            <person name="Colbourne J."/>
            <person name="Pfrender M."/>
        </authorList>
    </citation>
    <scope>NUCLEOTIDE SEQUENCE [LARGE SCALE GENOMIC DNA]</scope>
    <source>
        <strain evidence="1 2">Xinb3</strain>
        <tissue evidence="1">Complete organism</tissue>
    </source>
</reference>
<dbReference type="STRING" id="35525.A0A162T0V8"/>
<name>A0A162T0V8_9CRUS</name>
<evidence type="ECO:0000313" key="1">
    <source>
        <dbReference type="EMBL" id="KZS21798.1"/>
    </source>
</evidence>
<dbReference type="InterPro" id="IPR019410">
    <property type="entry name" value="Methyltransf_16"/>
</dbReference>
<dbReference type="SUPFAM" id="SSF53335">
    <property type="entry name" value="S-adenosyl-L-methionine-dependent methyltransferases"/>
    <property type="match status" value="1"/>
</dbReference>
<dbReference type="InterPro" id="IPR038899">
    <property type="entry name" value="METTL22"/>
</dbReference>
<dbReference type="PANTHER" id="PTHR23108:SF0">
    <property type="entry name" value="METHYLTRANSFERASE-LIKE PROTEIN 22"/>
    <property type="match status" value="1"/>
</dbReference>